<dbReference type="AlphaFoldDB" id="A0A8H9H3Z3"/>
<keyword evidence="4" id="KW-1185">Reference proteome</keyword>
<evidence type="ECO:0000256" key="2">
    <source>
        <dbReference type="SAM" id="SignalP"/>
    </source>
</evidence>
<reference evidence="3" key="2">
    <citation type="submission" date="2020-09" db="EMBL/GenBank/DDBJ databases">
        <authorList>
            <person name="Sun Q."/>
            <person name="Zhou Y."/>
        </authorList>
    </citation>
    <scope>NUCLEOTIDE SEQUENCE</scope>
    <source>
        <strain evidence="3">CGMCC 4.7138</strain>
    </source>
</reference>
<evidence type="ECO:0008006" key="5">
    <source>
        <dbReference type="Google" id="ProtNLM"/>
    </source>
</evidence>
<dbReference type="Proteomes" id="UP000653480">
    <property type="component" value="Unassembled WGS sequence"/>
</dbReference>
<comment type="caution">
    <text evidence="3">The sequence shown here is derived from an EMBL/GenBank/DDBJ whole genome shotgun (WGS) entry which is preliminary data.</text>
</comment>
<reference evidence="3" key="1">
    <citation type="journal article" date="2014" name="Int. J. Syst. Evol. Microbiol.">
        <title>Complete genome sequence of Corynebacterium casei LMG S-19264T (=DSM 44701T), isolated from a smear-ripened cheese.</title>
        <authorList>
            <consortium name="US DOE Joint Genome Institute (JGI-PGF)"/>
            <person name="Walter F."/>
            <person name="Albersmeier A."/>
            <person name="Kalinowski J."/>
            <person name="Ruckert C."/>
        </authorList>
    </citation>
    <scope>NUCLEOTIDE SEQUENCE</scope>
    <source>
        <strain evidence="3">CGMCC 4.7138</strain>
    </source>
</reference>
<proteinExistence type="predicted"/>
<organism evidence="3 4">
    <name type="scientific">Microbispora bryophytorum</name>
    <dbReference type="NCBI Taxonomy" id="1460882"/>
    <lineage>
        <taxon>Bacteria</taxon>
        <taxon>Bacillati</taxon>
        <taxon>Actinomycetota</taxon>
        <taxon>Actinomycetes</taxon>
        <taxon>Streptosporangiales</taxon>
        <taxon>Streptosporangiaceae</taxon>
        <taxon>Microbispora</taxon>
    </lineage>
</organism>
<feature type="chain" id="PRO_5038643841" description="Helix-turn-helix domain-containing protein" evidence="2">
    <location>
        <begin position="24"/>
        <end position="157"/>
    </location>
</feature>
<keyword evidence="2" id="KW-0732">Signal</keyword>
<sequence length="157" mass="16731">MQMVTGFAIVLAGRAASSLPAMTGVVRSSTAVLAALMALPGPRDGAPDGAGRRPMAAGPDAVRTACTAHPRQGASHGQIMTRLRLARNTVKKYAAADRPEQLIHGPILVAPFREYLRRRREREPDLPIWTLLQEMTLTPAGSTNSNGPTEGVVNKTK</sequence>
<gene>
    <name evidence="3" type="ORF">GCM10011574_59500</name>
</gene>
<name>A0A8H9H3Z3_9ACTN</name>
<accession>A0A8H9H3Z3</accession>
<feature type="signal peptide" evidence="2">
    <location>
        <begin position="1"/>
        <end position="23"/>
    </location>
</feature>
<evidence type="ECO:0000313" key="3">
    <source>
        <dbReference type="EMBL" id="GGO26719.1"/>
    </source>
</evidence>
<feature type="compositionally biased region" description="Polar residues" evidence="1">
    <location>
        <begin position="138"/>
        <end position="148"/>
    </location>
</feature>
<evidence type="ECO:0000256" key="1">
    <source>
        <dbReference type="SAM" id="MobiDB-lite"/>
    </source>
</evidence>
<dbReference type="EMBL" id="BMMN01000014">
    <property type="protein sequence ID" value="GGO26719.1"/>
    <property type="molecule type" value="Genomic_DNA"/>
</dbReference>
<evidence type="ECO:0000313" key="4">
    <source>
        <dbReference type="Proteomes" id="UP000653480"/>
    </source>
</evidence>
<protein>
    <recommendedName>
        <fullName evidence="5">Helix-turn-helix domain-containing protein</fullName>
    </recommendedName>
</protein>
<feature type="region of interest" description="Disordered" evidence="1">
    <location>
        <begin position="138"/>
        <end position="157"/>
    </location>
</feature>